<evidence type="ECO:0000313" key="2">
    <source>
        <dbReference type="EMBL" id="MBZ5713912.1"/>
    </source>
</evidence>
<dbReference type="Gene3D" id="3.40.50.720">
    <property type="entry name" value="NAD(P)-binding Rossmann-like Domain"/>
    <property type="match status" value="1"/>
</dbReference>
<dbReference type="PANTHER" id="PTHR48079:SF6">
    <property type="entry name" value="NAD(P)-BINDING DOMAIN-CONTAINING PROTEIN-RELATED"/>
    <property type="match status" value="1"/>
</dbReference>
<protein>
    <submittedName>
        <fullName evidence="2">SDR family oxidoreductase</fullName>
    </submittedName>
</protein>
<dbReference type="Pfam" id="PF01370">
    <property type="entry name" value="Epimerase"/>
    <property type="match status" value="1"/>
</dbReference>
<organism evidence="2 3">
    <name type="scientific">Nannocystis pusilla</name>
    <dbReference type="NCBI Taxonomy" id="889268"/>
    <lineage>
        <taxon>Bacteria</taxon>
        <taxon>Pseudomonadati</taxon>
        <taxon>Myxococcota</taxon>
        <taxon>Polyangia</taxon>
        <taxon>Nannocystales</taxon>
        <taxon>Nannocystaceae</taxon>
        <taxon>Nannocystis</taxon>
    </lineage>
</organism>
<dbReference type="SUPFAM" id="SSF51735">
    <property type="entry name" value="NAD(P)-binding Rossmann-fold domains"/>
    <property type="match status" value="1"/>
</dbReference>
<dbReference type="InterPro" id="IPR036291">
    <property type="entry name" value="NAD(P)-bd_dom_sf"/>
</dbReference>
<dbReference type="PANTHER" id="PTHR48079">
    <property type="entry name" value="PROTEIN YEEZ"/>
    <property type="match status" value="1"/>
</dbReference>
<proteinExistence type="predicted"/>
<evidence type="ECO:0000259" key="1">
    <source>
        <dbReference type="Pfam" id="PF01370"/>
    </source>
</evidence>
<evidence type="ECO:0000313" key="3">
    <source>
        <dbReference type="Proteomes" id="UP001139031"/>
    </source>
</evidence>
<accession>A0ABS7U0P8</accession>
<dbReference type="CDD" id="cd05262">
    <property type="entry name" value="SDR_a7"/>
    <property type="match status" value="1"/>
</dbReference>
<reference evidence="2" key="1">
    <citation type="submission" date="2021-08" db="EMBL/GenBank/DDBJ databases">
        <authorList>
            <person name="Stevens D.C."/>
        </authorList>
    </citation>
    <scope>NUCLEOTIDE SEQUENCE</scope>
    <source>
        <strain evidence="2">DSM 53165</strain>
    </source>
</reference>
<sequence length="290" mass="30678">MKIFVTGASGFIGSAVVRELIHHGHQVLGLARSDANAEAIAAAGAEVLRGSLADLASLERGAAASDGVIHTAFIHDFSDYAASIAVDRRAIETLGNALAGSGRPLVVASGTLRAPGGGPATEDTPVDSTFPRLSEATALPFAEREVRVSIVRLPPTVHGDGDHGFVPELIRIARDKRVSGFVGDGSNRWPAVHRLDAAVAFRLAVEKAPAGTRVHAVAEAGVPTRDIAAVIGRRLEVPVEARPVEHFGWLGPFFALDLPTASEKTRELLGWRPVQAELLTDLDHPRYFAR</sequence>
<dbReference type="InterPro" id="IPR051783">
    <property type="entry name" value="NAD(P)-dependent_oxidoreduct"/>
</dbReference>
<dbReference type="RefSeq" id="WP_224195645.1">
    <property type="nucleotide sequence ID" value="NZ_JAIRAU010000044.1"/>
</dbReference>
<name>A0ABS7U0P8_9BACT</name>
<feature type="domain" description="NAD-dependent epimerase/dehydratase" evidence="1">
    <location>
        <begin position="3"/>
        <end position="210"/>
    </location>
</feature>
<keyword evidence="3" id="KW-1185">Reference proteome</keyword>
<dbReference type="Proteomes" id="UP001139031">
    <property type="component" value="Unassembled WGS sequence"/>
</dbReference>
<gene>
    <name evidence="2" type="ORF">K7C98_32170</name>
</gene>
<comment type="caution">
    <text evidence="2">The sequence shown here is derived from an EMBL/GenBank/DDBJ whole genome shotgun (WGS) entry which is preliminary data.</text>
</comment>
<dbReference type="InterPro" id="IPR001509">
    <property type="entry name" value="Epimerase_deHydtase"/>
</dbReference>
<dbReference type="EMBL" id="JAIRAU010000044">
    <property type="protein sequence ID" value="MBZ5713912.1"/>
    <property type="molecule type" value="Genomic_DNA"/>
</dbReference>